<geneLocation type="mitochondrion" evidence="3"/>
<sequence>GKGSSKILFDAGTTLNYIIIIIYLLNYYHILLGNNLNIIYYYIIIYINNNIYKIYEVITFNIIGLSASIYRYIFQRLNTIKQNYKIILFNNYSTLKGTRSPLGGTGPIFNNNNSMNNKDYNDFNKWLIGFTDGNGTFNIYTNVINKNIIFTYKLTQSIYNSQLIYKIKKELGIGRIIYSKDKYYISLVITNKKHLVEKIFPIFNKYPLLTIKYYNYLIFKEALNISNYINISQDEKIVLINNIKNKEIPLNFYSPIWNTLNTDINKLDINNQILNNNTNITSIINRSWLTGFIEADGSFNYVIKDNKIIHGFTITQVNDLLLLIGIKHIFNIKAKILYKQSKNSKSHYYKLETTNKESINIIANYFYTNNMKIILKGIKAFEFKIWVRTLNKLKYKNNPLLLLDIRNWINSLRNKHKK</sequence>
<dbReference type="PANTHER" id="PTHR36181">
    <property type="entry name" value="INTRON-ENCODED ENDONUCLEASE AI3-RELATED"/>
    <property type="match status" value="1"/>
</dbReference>
<dbReference type="SUPFAM" id="SSF55608">
    <property type="entry name" value="Homing endonucleases"/>
    <property type="match status" value="2"/>
</dbReference>
<dbReference type="Gene3D" id="3.10.28.10">
    <property type="entry name" value="Homing endonucleases"/>
    <property type="match status" value="2"/>
</dbReference>
<keyword evidence="1" id="KW-1133">Transmembrane helix</keyword>
<keyword evidence="1" id="KW-0472">Membrane</keyword>
<reference evidence="3" key="1">
    <citation type="submission" date="2013-04" db="EMBL/GenBank/DDBJ databases">
        <authorList>
            <person name="Hegedusova E."/>
            <person name="Brejova B."/>
            <person name="Nosek J."/>
        </authorList>
    </citation>
    <scope>NUCLEOTIDE SEQUENCE</scope>
    <source>
        <strain evidence="3">CBS 252</strain>
    </source>
</reference>
<dbReference type="GO" id="GO:0005739">
    <property type="term" value="C:mitochondrion"/>
    <property type="evidence" value="ECO:0007669"/>
    <property type="project" value="UniProtKB-ARBA"/>
</dbReference>
<dbReference type="InterPro" id="IPR004860">
    <property type="entry name" value="LAGLIDADG_dom"/>
</dbReference>
<keyword evidence="3" id="KW-0496">Mitochondrion</keyword>
<evidence type="ECO:0000259" key="2">
    <source>
        <dbReference type="Pfam" id="PF00961"/>
    </source>
</evidence>
<dbReference type="RefSeq" id="YP_008474971.1">
    <property type="nucleotide sequence ID" value="NC_022159.1"/>
</dbReference>
<organism evidence="3">
    <name type="scientific">Barnettozyma californica</name>
    <dbReference type="NCBI Taxonomy" id="36038"/>
    <lineage>
        <taxon>Eukaryota</taxon>
        <taxon>Fungi</taxon>
        <taxon>Dikarya</taxon>
        <taxon>Ascomycota</taxon>
        <taxon>Saccharomycotina</taxon>
        <taxon>Saccharomycetes</taxon>
        <taxon>Phaffomycetales</taxon>
        <taxon>Phaffomycetaceae</taxon>
        <taxon>Barnettozyma</taxon>
    </lineage>
</organism>
<accession>S5TNA2</accession>
<gene>
    <name evidence="3" type="primary">cox1-I2</name>
</gene>
<dbReference type="AlphaFoldDB" id="S5TNA2"/>
<dbReference type="PANTHER" id="PTHR36181:SF2">
    <property type="entry name" value="INTRON-ENCODED ENDONUCLEASE AI3-RELATED"/>
    <property type="match status" value="1"/>
</dbReference>
<dbReference type="GeneID" id="16694669"/>
<dbReference type="EMBL" id="KC993183">
    <property type="protein sequence ID" value="AGS44235.1"/>
    <property type="molecule type" value="Genomic_DNA"/>
</dbReference>
<evidence type="ECO:0000313" key="3">
    <source>
        <dbReference type="EMBL" id="AGS44235.1"/>
    </source>
</evidence>
<feature type="domain" description="Homing endonuclease LAGLIDADG" evidence="2">
    <location>
        <begin position="127"/>
        <end position="222"/>
    </location>
</feature>
<feature type="transmembrane region" description="Helical" evidence="1">
    <location>
        <begin position="54"/>
        <end position="73"/>
    </location>
</feature>
<dbReference type="Pfam" id="PF00961">
    <property type="entry name" value="LAGLIDADG_1"/>
    <property type="match status" value="2"/>
</dbReference>
<feature type="non-terminal residue" evidence="3">
    <location>
        <position position="1"/>
    </location>
</feature>
<dbReference type="InterPro" id="IPR027434">
    <property type="entry name" value="Homing_endonucl"/>
</dbReference>
<keyword evidence="1" id="KW-0812">Transmembrane</keyword>
<protein>
    <recommendedName>
        <fullName evidence="2">Homing endonuclease LAGLIDADG domain-containing protein</fullName>
    </recommendedName>
</protein>
<evidence type="ECO:0000256" key="1">
    <source>
        <dbReference type="SAM" id="Phobius"/>
    </source>
</evidence>
<feature type="domain" description="Homing endonuclease LAGLIDADG" evidence="2">
    <location>
        <begin position="289"/>
        <end position="386"/>
    </location>
</feature>
<proteinExistence type="predicted"/>
<dbReference type="GO" id="GO:0004519">
    <property type="term" value="F:endonuclease activity"/>
    <property type="evidence" value="ECO:0007669"/>
    <property type="project" value="InterPro"/>
</dbReference>
<name>S5TNA2_9ASCO</name>
<dbReference type="InterPro" id="IPR051289">
    <property type="entry name" value="LAGLIDADG_Endonuclease"/>
</dbReference>